<protein>
    <submittedName>
        <fullName evidence="1">DUF2946 domain-containing protein</fullName>
    </submittedName>
</protein>
<name>A0A5M6ISH1_9PROT</name>
<comment type="caution">
    <text evidence="1">The sequence shown here is derived from an EMBL/GenBank/DDBJ whole genome shotgun (WGS) entry which is preliminary data.</text>
</comment>
<dbReference type="RefSeq" id="WP_150041745.1">
    <property type="nucleotide sequence ID" value="NZ_OW485601.1"/>
</dbReference>
<dbReference type="InterPro" id="IPR021333">
    <property type="entry name" value="DUF2946"/>
</dbReference>
<dbReference type="Pfam" id="PF11162">
    <property type="entry name" value="DUF2946"/>
    <property type="match status" value="1"/>
</dbReference>
<organism evidence="1 2">
    <name type="scientific">Rhodovastum atsumiense</name>
    <dbReference type="NCBI Taxonomy" id="504468"/>
    <lineage>
        <taxon>Bacteria</taxon>
        <taxon>Pseudomonadati</taxon>
        <taxon>Pseudomonadota</taxon>
        <taxon>Alphaproteobacteria</taxon>
        <taxon>Acetobacterales</taxon>
        <taxon>Acetobacteraceae</taxon>
        <taxon>Rhodovastum</taxon>
    </lineage>
</organism>
<dbReference type="EMBL" id="VWPK01000023">
    <property type="protein sequence ID" value="KAA5611182.1"/>
    <property type="molecule type" value="Genomic_DNA"/>
</dbReference>
<proteinExistence type="predicted"/>
<evidence type="ECO:0000313" key="2">
    <source>
        <dbReference type="Proteomes" id="UP000325255"/>
    </source>
</evidence>
<sequence length="131" mass="13880">MIRSAWLRGPWSWPARVALLALLLMPLLRGLQAPSGEGLTVTICTEHGAEEVALDADGAKLPPAGKACWFCIAHPGWMVAGVPDPPPPRRVVLTQLAAPMPAGIVARRDFLLGRRTRAPPGVPAQGMNPQG</sequence>
<keyword evidence="2" id="KW-1185">Reference proteome</keyword>
<dbReference type="AlphaFoldDB" id="A0A5M6ISH1"/>
<evidence type="ECO:0000313" key="1">
    <source>
        <dbReference type="EMBL" id="KAA5611182.1"/>
    </source>
</evidence>
<dbReference type="Proteomes" id="UP000325255">
    <property type="component" value="Unassembled WGS sequence"/>
</dbReference>
<gene>
    <name evidence="1" type="ORF">F1189_15545</name>
</gene>
<accession>A0A5M6ISH1</accession>
<reference evidence="1 2" key="1">
    <citation type="submission" date="2019-09" db="EMBL/GenBank/DDBJ databases">
        <title>Genome sequence of Rhodovastum atsumiense, a diverse member of the Acetobacteraceae family of non-sulfur purple photosynthetic bacteria.</title>
        <authorList>
            <person name="Meyer T."/>
            <person name="Kyndt J."/>
        </authorList>
    </citation>
    <scope>NUCLEOTIDE SEQUENCE [LARGE SCALE GENOMIC DNA]</scope>
    <source>
        <strain evidence="1 2">DSM 21279</strain>
    </source>
</reference>